<evidence type="ECO:0000313" key="10">
    <source>
        <dbReference type="Proteomes" id="UP000184334"/>
    </source>
</evidence>
<evidence type="ECO:0000256" key="8">
    <source>
        <dbReference type="HAMAP-Rule" id="MF_00500"/>
    </source>
</evidence>
<dbReference type="PANTHER" id="PTHR33398">
    <property type="entry name" value="30S RIBOSOMAL PROTEIN S20"/>
    <property type="match status" value="1"/>
</dbReference>
<dbReference type="PANTHER" id="PTHR33398:SF1">
    <property type="entry name" value="SMALL RIBOSOMAL SUBUNIT PROTEIN BS20C"/>
    <property type="match status" value="1"/>
</dbReference>
<dbReference type="InterPro" id="IPR036510">
    <property type="entry name" value="Ribosomal_bS20_sf"/>
</dbReference>
<proteinExistence type="inferred from homology"/>
<evidence type="ECO:0000256" key="4">
    <source>
        <dbReference type="ARBA" id="ARBA00022884"/>
    </source>
</evidence>
<evidence type="ECO:0000313" key="9">
    <source>
        <dbReference type="EMBL" id="SHF20483.1"/>
    </source>
</evidence>
<comment type="caution">
    <text evidence="9">The sequence shown here is derived from an EMBL/GenBank/DDBJ whole genome shotgun (WGS) entry which is preliminary data.</text>
</comment>
<accession>A0A1M4ZQZ3</accession>
<organism evidence="9 10">
    <name type="scientific">Marinitoga hydrogenitolerans (strain DSM 16785 / JCM 12826 / AT1271)</name>
    <dbReference type="NCBI Taxonomy" id="1122195"/>
    <lineage>
        <taxon>Bacteria</taxon>
        <taxon>Thermotogati</taxon>
        <taxon>Thermotogota</taxon>
        <taxon>Thermotogae</taxon>
        <taxon>Petrotogales</taxon>
        <taxon>Petrotogaceae</taxon>
        <taxon>Marinitoga</taxon>
    </lineage>
</organism>
<keyword evidence="10" id="KW-1185">Reference proteome</keyword>
<dbReference type="AlphaFoldDB" id="A0A1M4ZQZ3"/>
<evidence type="ECO:0000256" key="1">
    <source>
        <dbReference type="ARBA" id="ARBA00003134"/>
    </source>
</evidence>
<keyword evidence="3 8" id="KW-0699">rRNA-binding</keyword>
<dbReference type="GO" id="GO:0070181">
    <property type="term" value="F:small ribosomal subunit rRNA binding"/>
    <property type="evidence" value="ECO:0007669"/>
    <property type="project" value="TreeGrafter"/>
</dbReference>
<dbReference type="FunFam" id="1.20.58.110:FF:000001">
    <property type="entry name" value="30S ribosomal protein S20"/>
    <property type="match status" value="1"/>
</dbReference>
<dbReference type="Pfam" id="PF01649">
    <property type="entry name" value="Ribosomal_S20p"/>
    <property type="match status" value="1"/>
</dbReference>
<comment type="function">
    <text evidence="1 8">Binds directly to 16S ribosomal RNA.</text>
</comment>
<dbReference type="GO" id="GO:0005829">
    <property type="term" value="C:cytosol"/>
    <property type="evidence" value="ECO:0007669"/>
    <property type="project" value="TreeGrafter"/>
</dbReference>
<gene>
    <name evidence="8" type="primary">rpsT</name>
    <name evidence="9" type="ORF">SAMN02745164_01997</name>
</gene>
<dbReference type="SUPFAM" id="SSF46992">
    <property type="entry name" value="Ribosomal protein S20"/>
    <property type="match status" value="1"/>
</dbReference>
<evidence type="ECO:0000256" key="5">
    <source>
        <dbReference type="ARBA" id="ARBA00022980"/>
    </source>
</evidence>
<reference evidence="9" key="1">
    <citation type="submission" date="2016-11" db="EMBL/GenBank/DDBJ databases">
        <authorList>
            <person name="Varghese N."/>
            <person name="Submissions S."/>
        </authorList>
    </citation>
    <scope>NUCLEOTIDE SEQUENCE [LARGE SCALE GENOMIC DNA]</scope>
    <source>
        <strain evidence="9">DSM 16785</strain>
    </source>
</reference>
<keyword evidence="4 8" id="KW-0694">RNA-binding</keyword>
<dbReference type="InterPro" id="IPR002583">
    <property type="entry name" value="Ribosomal_bS20"/>
</dbReference>
<evidence type="ECO:0000256" key="2">
    <source>
        <dbReference type="ARBA" id="ARBA00007634"/>
    </source>
</evidence>
<dbReference type="GO" id="GO:0006412">
    <property type="term" value="P:translation"/>
    <property type="evidence" value="ECO:0007669"/>
    <property type="project" value="UniProtKB-UniRule"/>
</dbReference>
<sequence>MPNVKSAAKRVRQTAKRRLRNKSYKTRVKNSIKKLLSAIEEKKEKEVINELLSNAFSVIDKAAKKGVIHRNNANRKKARLTKKVKEYLGEEA</sequence>
<dbReference type="RefSeq" id="WP_072865889.1">
    <property type="nucleotide sequence ID" value="NZ_FQUI01000046.1"/>
</dbReference>
<dbReference type="HAMAP" id="MF_00500">
    <property type="entry name" value="Ribosomal_bS20"/>
    <property type="match status" value="1"/>
</dbReference>
<dbReference type="EMBL" id="FQUI01000046">
    <property type="protein sequence ID" value="SHF20483.1"/>
    <property type="molecule type" value="Genomic_DNA"/>
</dbReference>
<dbReference type="GO" id="GO:0003735">
    <property type="term" value="F:structural constituent of ribosome"/>
    <property type="evidence" value="ECO:0007669"/>
    <property type="project" value="InterPro"/>
</dbReference>
<name>A0A1M4ZQZ3_MARH1</name>
<protein>
    <recommendedName>
        <fullName evidence="7 8">Small ribosomal subunit protein bS20</fullName>
    </recommendedName>
</protein>
<dbReference type="Proteomes" id="UP000184334">
    <property type="component" value="Unassembled WGS sequence"/>
</dbReference>
<keyword evidence="5 8" id="KW-0689">Ribosomal protein</keyword>
<dbReference type="STRING" id="1122195.SAMN02745164_01997"/>
<evidence type="ECO:0000256" key="6">
    <source>
        <dbReference type="ARBA" id="ARBA00023274"/>
    </source>
</evidence>
<dbReference type="Gene3D" id="1.20.58.110">
    <property type="entry name" value="Ribosomal protein S20"/>
    <property type="match status" value="1"/>
</dbReference>
<evidence type="ECO:0000256" key="3">
    <source>
        <dbReference type="ARBA" id="ARBA00022730"/>
    </source>
</evidence>
<dbReference type="OrthoDB" id="9808392at2"/>
<comment type="similarity">
    <text evidence="2 8">Belongs to the bacterial ribosomal protein bS20 family.</text>
</comment>
<dbReference type="GO" id="GO:0015935">
    <property type="term" value="C:small ribosomal subunit"/>
    <property type="evidence" value="ECO:0007669"/>
    <property type="project" value="TreeGrafter"/>
</dbReference>
<keyword evidence="6 8" id="KW-0687">Ribonucleoprotein</keyword>
<dbReference type="NCBIfam" id="TIGR00029">
    <property type="entry name" value="S20"/>
    <property type="match status" value="1"/>
</dbReference>
<evidence type="ECO:0000256" key="7">
    <source>
        <dbReference type="ARBA" id="ARBA00035136"/>
    </source>
</evidence>